<reference evidence="2" key="1">
    <citation type="journal article" date="2019" name="Int. J. Syst. Evol. Microbiol.">
        <title>The Global Catalogue of Microorganisms (GCM) 10K type strain sequencing project: providing services to taxonomists for standard genome sequencing and annotation.</title>
        <authorList>
            <consortium name="The Broad Institute Genomics Platform"/>
            <consortium name="The Broad Institute Genome Sequencing Center for Infectious Disease"/>
            <person name="Wu L."/>
            <person name="Ma J."/>
        </authorList>
    </citation>
    <scope>NUCLEOTIDE SEQUENCE [LARGE SCALE GENOMIC DNA]</scope>
    <source>
        <strain evidence="2">JCM 17933</strain>
    </source>
</reference>
<evidence type="ECO:0000313" key="1">
    <source>
        <dbReference type="EMBL" id="GAA4510641.1"/>
    </source>
</evidence>
<accession>A0ABP8QV64</accession>
<protein>
    <submittedName>
        <fullName evidence="1">Uncharacterized protein</fullName>
    </submittedName>
</protein>
<gene>
    <name evidence="1" type="ORF">GCM10023191_073580</name>
</gene>
<proteinExistence type="predicted"/>
<dbReference type="EMBL" id="BAABHF010000046">
    <property type="protein sequence ID" value="GAA4510641.1"/>
    <property type="molecule type" value="Genomic_DNA"/>
</dbReference>
<keyword evidence="2" id="KW-1185">Reference proteome</keyword>
<organism evidence="1 2">
    <name type="scientific">Actinoallomurus oryzae</name>
    <dbReference type="NCBI Taxonomy" id="502180"/>
    <lineage>
        <taxon>Bacteria</taxon>
        <taxon>Bacillati</taxon>
        <taxon>Actinomycetota</taxon>
        <taxon>Actinomycetes</taxon>
        <taxon>Streptosporangiales</taxon>
        <taxon>Thermomonosporaceae</taxon>
        <taxon>Actinoallomurus</taxon>
    </lineage>
</organism>
<dbReference type="Proteomes" id="UP001500503">
    <property type="component" value="Unassembled WGS sequence"/>
</dbReference>
<sequence>MRRQHAGTAVVPSGVINAIKLPSDGAASALHQTATFPVVHGQTGSVADLVMQYLHGGCAGGIVEDGMLVWLAKTPHQRPAKVRVHSSVGHAVVLWGGDPEEAEGRHDVEWSVDEDIRWGHNTQSATIAEPGFWQHGDQVVLRGRVHLAEDGAAVLEVGDSQILFDLAAPPPESIDRAWVEISAEADKITLWPYRL</sequence>
<name>A0ABP8QV64_9ACTN</name>
<evidence type="ECO:0000313" key="2">
    <source>
        <dbReference type="Proteomes" id="UP001500503"/>
    </source>
</evidence>
<comment type="caution">
    <text evidence="1">The sequence shown here is derived from an EMBL/GenBank/DDBJ whole genome shotgun (WGS) entry which is preliminary data.</text>
</comment>